<comment type="similarity">
    <text evidence="1">Belongs to the P(II) protein family.</text>
</comment>
<dbReference type="GO" id="GO:0030234">
    <property type="term" value="F:enzyme regulator activity"/>
    <property type="evidence" value="ECO:0000318"/>
    <property type="project" value="GO_Central"/>
</dbReference>
<dbReference type="InterPro" id="IPR015867">
    <property type="entry name" value="N-reg_PII/ATP_PRibTrfase_C"/>
</dbReference>
<dbReference type="PROSITE" id="PS51343">
    <property type="entry name" value="PII_GLNB_DOM"/>
    <property type="match status" value="1"/>
</dbReference>
<protein>
    <submittedName>
        <fullName evidence="2">PII protein</fullName>
    </submittedName>
</protein>
<name>A0A1Y1HJU4_KLENI</name>
<keyword evidence="3" id="KW-1185">Reference proteome</keyword>
<dbReference type="OrthoDB" id="2016645at2759"/>
<organism evidence="2 3">
    <name type="scientific">Klebsormidium nitens</name>
    <name type="common">Green alga</name>
    <name type="synonym">Ulothrix nitens</name>
    <dbReference type="NCBI Taxonomy" id="105231"/>
    <lineage>
        <taxon>Eukaryota</taxon>
        <taxon>Viridiplantae</taxon>
        <taxon>Streptophyta</taxon>
        <taxon>Klebsormidiophyceae</taxon>
        <taxon>Klebsormidiales</taxon>
        <taxon>Klebsormidiaceae</taxon>
        <taxon>Klebsormidium</taxon>
    </lineage>
</organism>
<evidence type="ECO:0000313" key="3">
    <source>
        <dbReference type="Proteomes" id="UP000054558"/>
    </source>
</evidence>
<dbReference type="Pfam" id="PF00543">
    <property type="entry name" value="P-II"/>
    <property type="match status" value="1"/>
</dbReference>
<dbReference type="GO" id="GO:0005829">
    <property type="term" value="C:cytosol"/>
    <property type="evidence" value="ECO:0000318"/>
    <property type="project" value="GO_Central"/>
</dbReference>
<evidence type="ECO:0000256" key="1">
    <source>
        <dbReference type="RuleBase" id="RU003936"/>
    </source>
</evidence>
<dbReference type="STRING" id="105231.A0A1Y1HJU4"/>
<proteinExistence type="inferred from homology"/>
<dbReference type="GO" id="GO:0006808">
    <property type="term" value="P:regulation of nitrogen utilization"/>
    <property type="evidence" value="ECO:0000318"/>
    <property type="project" value="GO_Central"/>
</dbReference>
<gene>
    <name evidence="2" type="ORF">KFL_000190330</name>
</gene>
<dbReference type="EMBL" id="DF236968">
    <property type="protein sequence ID" value="GAQ78815.1"/>
    <property type="molecule type" value="Genomic_DNA"/>
</dbReference>
<dbReference type="PRINTS" id="PR00340">
    <property type="entry name" value="PIIGLNB"/>
</dbReference>
<dbReference type="SUPFAM" id="SSF54913">
    <property type="entry name" value="GlnB-like"/>
    <property type="match status" value="1"/>
</dbReference>
<accession>A0A1Y1HJU4</accession>
<dbReference type="SMART" id="SM00938">
    <property type="entry name" value="P-II"/>
    <property type="match status" value="1"/>
</dbReference>
<dbReference type="Proteomes" id="UP000054558">
    <property type="component" value="Unassembled WGS sequence"/>
</dbReference>
<dbReference type="InterPro" id="IPR017918">
    <property type="entry name" value="N-reg_PII_CS"/>
</dbReference>
<dbReference type="GO" id="GO:0005524">
    <property type="term" value="F:ATP binding"/>
    <property type="evidence" value="ECO:0000318"/>
    <property type="project" value="GO_Central"/>
</dbReference>
<reference evidence="2 3" key="1">
    <citation type="journal article" date="2014" name="Nat. Commun.">
        <title>Klebsormidium flaccidum genome reveals primary factors for plant terrestrial adaptation.</title>
        <authorList>
            <person name="Hori K."/>
            <person name="Maruyama F."/>
            <person name="Fujisawa T."/>
            <person name="Togashi T."/>
            <person name="Yamamoto N."/>
            <person name="Seo M."/>
            <person name="Sato S."/>
            <person name="Yamada T."/>
            <person name="Mori H."/>
            <person name="Tajima N."/>
            <person name="Moriyama T."/>
            <person name="Ikeuchi M."/>
            <person name="Watanabe M."/>
            <person name="Wada H."/>
            <person name="Kobayashi K."/>
            <person name="Saito M."/>
            <person name="Masuda T."/>
            <person name="Sasaki-Sekimoto Y."/>
            <person name="Mashiguchi K."/>
            <person name="Awai K."/>
            <person name="Shimojima M."/>
            <person name="Masuda S."/>
            <person name="Iwai M."/>
            <person name="Nobusawa T."/>
            <person name="Narise T."/>
            <person name="Kondo S."/>
            <person name="Saito H."/>
            <person name="Sato R."/>
            <person name="Murakawa M."/>
            <person name="Ihara Y."/>
            <person name="Oshima-Yamada Y."/>
            <person name="Ohtaka K."/>
            <person name="Satoh M."/>
            <person name="Sonobe K."/>
            <person name="Ishii M."/>
            <person name="Ohtani R."/>
            <person name="Kanamori-Sato M."/>
            <person name="Honoki R."/>
            <person name="Miyazaki D."/>
            <person name="Mochizuki H."/>
            <person name="Umetsu J."/>
            <person name="Higashi K."/>
            <person name="Shibata D."/>
            <person name="Kamiya Y."/>
            <person name="Sato N."/>
            <person name="Nakamura Y."/>
            <person name="Tabata S."/>
            <person name="Ida S."/>
            <person name="Kurokawa K."/>
            <person name="Ohta H."/>
        </authorList>
    </citation>
    <scope>NUCLEOTIDE SEQUENCE [LARGE SCALE GENOMIC DNA]</scope>
    <source>
        <strain evidence="2 3">NIES-2285</strain>
    </source>
</reference>
<dbReference type="PROSITE" id="PS00638">
    <property type="entry name" value="PII_GLNB_CTER"/>
    <property type="match status" value="1"/>
</dbReference>
<dbReference type="OMA" id="DMISTNH"/>
<dbReference type="InterPro" id="IPR002187">
    <property type="entry name" value="N-reg_PII"/>
</dbReference>
<dbReference type="InterPro" id="IPR011322">
    <property type="entry name" value="N-reg_PII-like_a/b"/>
</dbReference>
<dbReference type="AlphaFoldDB" id="A0A1Y1HJU4"/>
<sequence length="222" mass="24105">MATSTLCRLQGLERTLSPAVNGPTVDPRGSVLPLTNAIQLRRSPWGGLPVLSPARHLQRSRKSSKKGQLICRAESGENNAPKQSTLEHIPKAPFYKVEAVIRSWRLQGVTEALLAEGIRGLTVLEVKGFGAQRGSLERQAGSEFLDSAFLQKTKIEIVVVADQVDPVIDTIIDAAKTEEIGDGKIFVSPVYEVIRVRTGERGVDAERMAGGRSDLLNLGQKD</sequence>
<dbReference type="Gene3D" id="3.30.70.120">
    <property type="match status" value="1"/>
</dbReference>
<dbReference type="PANTHER" id="PTHR30115">
    <property type="entry name" value="NITROGEN REGULATORY PROTEIN P-II"/>
    <property type="match status" value="1"/>
</dbReference>
<dbReference type="PANTHER" id="PTHR30115:SF11">
    <property type="entry name" value="NITROGEN REGULATORY PROTEIN P-II HOMOLOG"/>
    <property type="match status" value="1"/>
</dbReference>
<evidence type="ECO:0000313" key="2">
    <source>
        <dbReference type="EMBL" id="GAQ78815.1"/>
    </source>
</evidence>